<name>A0ABX2LNX8_9STAP</name>
<evidence type="ECO:0000313" key="1">
    <source>
        <dbReference type="EMBL" id="NUI82249.1"/>
    </source>
</evidence>
<sequence length="105" mass="11816">FEKDRRTGFMYYAPNTFAVVSGSEFIYTMYNTLTKVKDGYNIQLGDNVGSKIGTSPNQKIGFYGKTPIEQQKTLSNTSGYTLQQLEYEVNAIKNVLRNIGIVAQQ</sequence>
<dbReference type="Proteomes" id="UP000610527">
    <property type="component" value="Unassembled WGS sequence"/>
</dbReference>
<gene>
    <name evidence="1" type="ORF">HUN84_05700</name>
</gene>
<dbReference type="RefSeq" id="WP_217468395.1">
    <property type="nucleotide sequence ID" value="NZ_JABVEG010000002.1"/>
</dbReference>
<protein>
    <recommendedName>
        <fullName evidence="3">Peptidase M23</fullName>
    </recommendedName>
</protein>
<accession>A0ABX2LNX8</accession>
<evidence type="ECO:0008006" key="3">
    <source>
        <dbReference type="Google" id="ProtNLM"/>
    </source>
</evidence>
<organism evidence="1 2">
    <name type="scientific">Staphylococcus borealis</name>
    <dbReference type="NCBI Taxonomy" id="2742203"/>
    <lineage>
        <taxon>Bacteria</taxon>
        <taxon>Bacillati</taxon>
        <taxon>Bacillota</taxon>
        <taxon>Bacilli</taxon>
        <taxon>Bacillales</taxon>
        <taxon>Staphylococcaceae</taxon>
        <taxon>Staphylococcus</taxon>
    </lineage>
</organism>
<feature type="non-terminal residue" evidence="1">
    <location>
        <position position="1"/>
    </location>
</feature>
<evidence type="ECO:0000313" key="2">
    <source>
        <dbReference type="Proteomes" id="UP000610527"/>
    </source>
</evidence>
<comment type="caution">
    <text evidence="1">The sequence shown here is derived from an EMBL/GenBank/DDBJ whole genome shotgun (WGS) entry which is preliminary data.</text>
</comment>
<proteinExistence type="predicted"/>
<reference evidence="1 2" key="1">
    <citation type="submission" date="2020-06" db="EMBL/GenBank/DDBJ databases">
        <title>Staphylococcus borealis sp. nov. -A novel member of the Staphylococcaceae family isolated from skin and blood in humans.</title>
        <authorList>
            <person name="Pain M."/>
            <person name="Wolden R."/>
            <person name="Jaen-Luchoro D."/>
            <person name="Salva-Serra F."/>
            <person name="Iglesias B.P."/>
            <person name="Karlsson R."/>
            <person name="Klingenberg C."/>
            <person name="Cavanagh J.P."/>
        </authorList>
    </citation>
    <scope>NUCLEOTIDE SEQUENCE [LARGE SCALE GENOMIC DNA]</scope>
    <source>
        <strain evidence="1 2">58-22</strain>
    </source>
</reference>
<keyword evidence="2" id="KW-1185">Reference proteome</keyword>
<dbReference type="EMBL" id="JABVEG010000002">
    <property type="protein sequence ID" value="NUI82249.1"/>
    <property type="molecule type" value="Genomic_DNA"/>
</dbReference>